<name>A0A5Q2MGG5_9ACTN</name>
<dbReference type="Proteomes" id="UP000392064">
    <property type="component" value="Chromosome"/>
</dbReference>
<accession>A0A5Q2MGG5</accession>
<dbReference type="KEGG" id="aef:GEV26_05345"/>
<proteinExistence type="predicted"/>
<evidence type="ECO:0000313" key="2">
    <source>
        <dbReference type="Proteomes" id="UP000392064"/>
    </source>
</evidence>
<reference evidence="1 2" key="1">
    <citation type="submission" date="2019-11" db="EMBL/GenBank/DDBJ databases">
        <authorList>
            <person name="Li J."/>
        </authorList>
    </citation>
    <scope>NUCLEOTIDE SEQUENCE [LARGE SCALE GENOMIC DNA]</scope>
    <source>
        <strain evidence="1 2">MF47</strain>
    </source>
</reference>
<protein>
    <submittedName>
        <fullName evidence="1">Uncharacterized protein</fullName>
    </submittedName>
</protein>
<sequence length="313" mass="34958">MDQVLRTAEAARRFGLGVVRNKVDRGMWQKPCRGVVVLHNGPLTREQEIAVALASAADGAALAGLTALAQDDFDGFTPELPQIVLPSGARRPSRRGLEVRWSTQLDDRDVHPLRTPRRTRPARSLVDAASWTQNERRARAIVVAGVQQRLTSTAHLRDALTRRGPCRHRALIVESILDAAGGIQSLPERDFAEVCDWAGLPRPSRQRRVRAPDGTYFLDASWEQLGMSAEVHGIPHLAVMRWSEDLTRANEIVIGGERLLVFSSYTIRREQRVVAGQLVRMAQALGWTGRPNDLTTLTPSELRRRRKFRRAAV</sequence>
<dbReference type="AlphaFoldDB" id="A0A5Q2MGG5"/>
<keyword evidence="2" id="KW-1185">Reference proteome</keyword>
<organism evidence="1 2">
    <name type="scientific">Aeromicrobium yanjiei</name>
    <dbReference type="NCBI Taxonomy" id="2662028"/>
    <lineage>
        <taxon>Bacteria</taxon>
        <taxon>Bacillati</taxon>
        <taxon>Actinomycetota</taxon>
        <taxon>Actinomycetes</taxon>
        <taxon>Propionibacteriales</taxon>
        <taxon>Nocardioidaceae</taxon>
        <taxon>Aeromicrobium</taxon>
    </lineage>
</organism>
<evidence type="ECO:0000313" key="1">
    <source>
        <dbReference type="EMBL" id="QGG40829.1"/>
    </source>
</evidence>
<dbReference type="RefSeq" id="WP_153652100.1">
    <property type="nucleotide sequence ID" value="NZ_CP045737.1"/>
</dbReference>
<gene>
    <name evidence="1" type="ORF">GEV26_05345</name>
</gene>
<dbReference type="EMBL" id="CP045737">
    <property type="protein sequence ID" value="QGG40829.1"/>
    <property type="molecule type" value="Genomic_DNA"/>
</dbReference>